<evidence type="ECO:0000313" key="2">
    <source>
        <dbReference type="Proteomes" id="UP000183843"/>
    </source>
</evidence>
<gene>
    <name evidence="1" type="ORF">SAMN05216587_10342</name>
</gene>
<dbReference type="AlphaFoldDB" id="A0A1I0WLI3"/>
<reference evidence="1 2" key="1">
    <citation type="submission" date="2016-10" db="EMBL/GenBank/DDBJ databases">
        <authorList>
            <person name="de Groot N.N."/>
        </authorList>
    </citation>
    <scope>NUCLEOTIDE SEQUENCE [LARGE SCALE GENOMIC DNA]</scope>
    <source>
        <strain evidence="1 2">L14</strain>
    </source>
</reference>
<organism evidence="1 2">
    <name type="scientific">Selenomonas ruminantium</name>
    <dbReference type="NCBI Taxonomy" id="971"/>
    <lineage>
        <taxon>Bacteria</taxon>
        <taxon>Bacillati</taxon>
        <taxon>Bacillota</taxon>
        <taxon>Negativicutes</taxon>
        <taxon>Selenomonadales</taxon>
        <taxon>Selenomonadaceae</taxon>
        <taxon>Selenomonas</taxon>
    </lineage>
</organism>
<proteinExistence type="predicted"/>
<name>A0A1I0WLI3_SELRU</name>
<dbReference type="EMBL" id="FOJX01000003">
    <property type="protein sequence ID" value="SFA88816.1"/>
    <property type="molecule type" value="Genomic_DNA"/>
</dbReference>
<sequence>MDADASMCRDGSLPSVPPTSLPILTDKDAACGGRNVTSGRCAARPDPRPLRIDFCIVLTDFKIDWSIIGVSGGVDGAAVHLSQWTPVASCSLCPGAVWQA</sequence>
<dbReference type="Proteomes" id="UP000183843">
    <property type="component" value="Unassembled WGS sequence"/>
</dbReference>
<evidence type="ECO:0000313" key="1">
    <source>
        <dbReference type="EMBL" id="SFA88816.1"/>
    </source>
</evidence>
<protein>
    <submittedName>
        <fullName evidence="1">Uncharacterized protein</fullName>
    </submittedName>
</protein>
<accession>A0A1I0WLI3</accession>